<dbReference type="InterPro" id="IPR050515">
    <property type="entry name" value="Beta-lactam/transpept"/>
</dbReference>
<keyword evidence="7" id="KW-0131">Cell cycle</keyword>
<dbReference type="PANTHER" id="PTHR30627:SF24">
    <property type="entry name" value="PENICILLIN-BINDING PROTEIN 4B"/>
    <property type="match status" value="1"/>
</dbReference>
<dbReference type="AlphaFoldDB" id="A0A1G8EXX5"/>
<dbReference type="GO" id="GO:0008658">
    <property type="term" value="F:penicillin binding"/>
    <property type="evidence" value="ECO:0007669"/>
    <property type="project" value="InterPro"/>
</dbReference>
<dbReference type="InterPro" id="IPR001460">
    <property type="entry name" value="PCN-bd_Tpept"/>
</dbReference>
<dbReference type="InterPro" id="IPR007887">
    <property type="entry name" value="MecA_N"/>
</dbReference>
<dbReference type="Pfam" id="PF03717">
    <property type="entry name" value="PBP_dimer"/>
    <property type="match status" value="1"/>
</dbReference>
<dbReference type="GO" id="GO:0046677">
    <property type="term" value="P:response to antibiotic"/>
    <property type="evidence" value="ECO:0007669"/>
    <property type="project" value="InterPro"/>
</dbReference>
<evidence type="ECO:0000313" key="8">
    <source>
        <dbReference type="Proteomes" id="UP000199202"/>
    </source>
</evidence>
<dbReference type="Proteomes" id="UP000199202">
    <property type="component" value="Unassembled WGS sequence"/>
</dbReference>
<organism evidence="7 8">
    <name type="scientific">Nonomuraea jiangxiensis</name>
    <dbReference type="NCBI Taxonomy" id="633440"/>
    <lineage>
        <taxon>Bacteria</taxon>
        <taxon>Bacillati</taxon>
        <taxon>Actinomycetota</taxon>
        <taxon>Actinomycetes</taxon>
        <taxon>Streptosporangiales</taxon>
        <taxon>Streptosporangiaceae</taxon>
        <taxon>Nonomuraea</taxon>
    </lineage>
</organism>
<feature type="domain" description="NTF2-like N-terminal transpeptidase" evidence="6">
    <location>
        <begin position="29"/>
        <end position="139"/>
    </location>
</feature>
<dbReference type="STRING" id="633440.SAMN05421869_103137"/>
<keyword evidence="7" id="KW-0132">Cell division</keyword>
<reference evidence="7 8" key="1">
    <citation type="submission" date="2016-10" db="EMBL/GenBank/DDBJ databases">
        <authorList>
            <person name="de Groot N.N."/>
        </authorList>
    </citation>
    <scope>NUCLEOTIDE SEQUENCE [LARGE SCALE GENOMIC DNA]</scope>
    <source>
        <strain evidence="7 8">CGMCC 4.6533</strain>
    </source>
</reference>
<dbReference type="Gene3D" id="3.90.1310.10">
    <property type="entry name" value="Penicillin-binding protein 2a (Domain 2)"/>
    <property type="match status" value="1"/>
</dbReference>
<keyword evidence="3" id="KW-0472">Membrane</keyword>
<gene>
    <name evidence="7" type="ORF">SAMN05421869_103137</name>
</gene>
<dbReference type="OrthoDB" id="5241017at2"/>
<dbReference type="SUPFAM" id="SSF56601">
    <property type="entry name" value="beta-lactamase/transpeptidase-like"/>
    <property type="match status" value="1"/>
</dbReference>
<comment type="subcellular location">
    <subcellularLocation>
        <location evidence="1">Membrane</location>
    </subcellularLocation>
</comment>
<sequence>MRRARRNLAATVTLALACSTLTGCFEEPSPHDAVRDFLVGWQSEDYDLAAGRTDGDRAIVRQALSDAKLELDAASFRFKIQRITINGEDSQADFRAEVDLGENNPLWGYDGVLPLHLVDGRWKVRWSPSVLHPQLKEGQRFAVDTDPQPRRPVVDRAGDPLQSDTYLYVAGVYPAQLGDQAEDVVARLSDITGYAQDRLLSRIRSSPPEKFVQLVTFGRARYQSMQSKLEAIPGIRVERQEQPVDPDPPKQIIGTVSALTPETEQKLGGPQRAGDSVGRSGLQAAYQDYLTGSTQTKVITLDLKTGKQVAQLEEWRGRQNAAVKTTIDRGVQQAAERAVADTVTSSLVAVQRDTGEVLAVATKGMNQETDALSGRFPAGTAFSIVAADALLKAEVSPKQRLSCPPERTVGGARFVHPEQATAVTPSGTFQENFAKGCVTALASLARRVTADELANSAKAFGVGQPWRLPLKSFSGSLPQLSSDADKAKAIAGQNVEVSPLGMALVAAAVGSGTWRPPVLVTDPKAPDPAAEVEPIVQPDPVPVDAAVRKTLTTMMRAGAVGTPAQAGRGRVYGVTATAGDQMTWFVGWQGDVAIAVLAKNHNAGAVAGSFFAGLPNSP</sequence>
<dbReference type="SUPFAM" id="SSF56519">
    <property type="entry name" value="Penicillin binding protein dimerisation domain"/>
    <property type="match status" value="1"/>
</dbReference>
<dbReference type="GO" id="GO:0071972">
    <property type="term" value="F:peptidoglycan L,D-transpeptidase activity"/>
    <property type="evidence" value="ECO:0007669"/>
    <property type="project" value="TreeGrafter"/>
</dbReference>
<keyword evidence="8" id="KW-1185">Reference proteome</keyword>
<evidence type="ECO:0000259" key="4">
    <source>
        <dbReference type="Pfam" id="PF00905"/>
    </source>
</evidence>
<dbReference type="PROSITE" id="PS51257">
    <property type="entry name" value="PROKAR_LIPOPROTEIN"/>
    <property type="match status" value="1"/>
</dbReference>
<proteinExistence type="inferred from homology"/>
<name>A0A1G8EXX5_9ACTN</name>
<dbReference type="Gene3D" id="3.40.710.10">
    <property type="entry name" value="DD-peptidase/beta-lactamase superfamily"/>
    <property type="match status" value="1"/>
</dbReference>
<evidence type="ECO:0000259" key="5">
    <source>
        <dbReference type="Pfam" id="PF03717"/>
    </source>
</evidence>
<dbReference type="InterPro" id="IPR005311">
    <property type="entry name" value="PBP_dimer"/>
</dbReference>
<accession>A0A1G8EXX5</accession>
<evidence type="ECO:0000256" key="3">
    <source>
        <dbReference type="ARBA" id="ARBA00023136"/>
    </source>
</evidence>
<dbReference type="InterPro" id="IPR012338">
    <property type="entry name" value="Beta-lactam/transpept-like"/>
</dbReference>
<dbReference type="Pfam" id="PF00905">
    <property type="entry name" value="Transpeptidase"/>
    <property type="match status" value="1"/>
</dbReference>
<dbReference type="PANTHER" id="PTHR30627">
    <property type="entry name" value="PEPTIDOGLYCAN D,D-TRANSPEPTIDASE"/>
    <property type="match status" value="1"/>
</dbReference>
<feature type="domain" description="Penicillin-binding protein transpeptidase" evidence="4">
    <location>
        <begin position="347"/>
        <end position="611"/>
    </location>
</feature>
<dbReference type="GO" id="GO:0071555">
    <property type="term" value="P:cell wall organization"/>
    <property type="evidence" value="ECO:0007669"/>
    <property type="project" value="TreeGrafter"/>
</dbReference>
<dbReference type="RefSeq" id="WP_090930079.1">
    <property type="nucleotide sequence ID" value="NZ_FNDJ01000003.1"/>
</dbReference>
<evidence type="ECO:0000256" key="1">
    <source>
        <dbReference type="ARBA" id="ARBA00004370"/>
    </source>
</evidence>
<dbReference type="EMBL" id="FNDJ01000003">
    <property type="protein sequence ID" value="SDH74684.1"/>
    <property type="molecule type" value="Genomic_DNA"/>
</dbReference>
<dbReference type="Pfam" id="PF05223">
    <property type="entry name" value="MecA_N"/>
    <property type="match status" value="1"/>
</dbReference>
<comment type="similarity">
    <text evidence="2">Belongs to the transpeptidase family.</text>
</comment>
<dbReference type="GO" id="GO:0051301">
    <property type="term" value="P:cell division"/>
    <property type="evidence" value="ECO:0007669"/>
    <property type="project" value="UniProtKB-KW"/>
</dbReference>
<evidence type="ECO:0000259" key="6">
    <source>
        <dbReference type="Pfam" id="PF05223"/>
    </source>
</evidence>
<feature type="domain" description="Penicillin-binding protein dimerisation" evidence="5">
    <location>
        <begin position="148"/>
        <end position="309"/>
    </location>
</feature>
<dbReference type="GO" id="GO:0005886">
    <property type="term" value="C:plasma membrane"/>
    <property type="evidence" value="ECO:0007669"/>
    <property type="project" value="TreeGrafter"/>
</dbReference>
<evidence type="ECO:0000256" key="2">
    <source>
        <dbReference type="ARBA" id="ARBA00007171"/>
    </source>
</evidence>
<protein>
    <submittedName>
        <fullName evidence="7">Cell division protein FtsI/penicillin-binding protein 2</fullName>
    </submittedName>
</protein>
<dbReference type="InterPro" id="IPR036138">
    <property type="entry name" value="PBP_dimer_sf"/>
</dbReference>
<evidence type="ECO:0000313" key="7">
    <source>
        <dbReference type="EMBL" id="SDH74684.1"/>
    </source>
</evidence>